<dbReference type="Gene3D" id="3.80.10.10">
    <property type="entry name" value="Ribonuclease Inhibitor"/>
    <property type="match status" value="3"/>
</dbReference>
<dbReference type="KEGG" id="whj:H9Q79_13415"/>
<dbReference type="InterPro" id="IPR053139">
    <property type="entry name" value="Surface_bspA-like"/>
</dbReference>
<dbReference type="InterPro" id="IPR032675">
    <property type="entry name" value="LRR_dom_sf"/>
</dbReference>
<dbReference type="SUPFAM" id="SSF52058">
    <property type="entry name" value="L domain-like"/>
    <property type="match status" value="1"/>
</dbReference>
<dbReference type="InterPro" id="IPR026906">
    <property type="entry name" value="LRR_5"/>
</dbReference>
<dbReference type="Proteomes" id="UP000515860">
    <property type="component" value="Chromosome"/>
</dbReference>
<proteinExistence type="predicted"/>
<evidence type="ECO:0000313" key="3">
    <source>
        <dbReference type="Proteomes" id="UP000515860"/>
    </source>
</evidence>
<sequence length="1460" mass="164666">MGESRRNESEAMKKKLQYEELLAQHEKEIQEKIQEEIQMRKSVALLKKEQIQVNDAIEYAVKNGKLLFDPASKTIVGYTGEPTEVVIPEKIENIPVKIIGAYCFESCKSITSLEIADSVTEIQDEAFCSCTNLKSAKLPTTLSSMGDLVFVGCSSLETVSLPNGITYIPRLTFRKCESLKTITIPETVTEIGYWAFLECTQLTSVILPSGLTKIASHAFGDCRSLSNINLPNTLVQIGESAFCACTSLKEIQIPHKLSVIEPWTFCEAGLESIFIPNNIEKIGNTAFCTHTLKNVIFQNTNPKLTYLGEFSFSHCIFEEITLPSSVVEIAQRAFYACNKLRIIQIPSSTTSIRDLSFEYCDYLTIKGSRFSYAELYANTHNIPFIATDIKESYTWLRFQDAETKQIIPNVTGYVGAEWISAADGLVKIHDSWISNRNIKFSCNAPGYYSYTATVASLTFDAVNVISLAQKEETVTWNSLNINTDSCSGSCIEETLYGPEYEIAGEKGPLFELPISYNFSFFDVVKINNNIKEKRFEILIGDFSDEADINLQSTKELVANLSSKTNIAPNILKSLMQYSKSTTMVLGIEITTRVCGYMEINYDGILLDGGIGIMCDIGYDLYIPIIAIPVYATVGLSGGFNDVIYLEMNQNKTLNLFGTIDFNIAANGGVGVGIPKFLNAEIGVEAGFNLQFRFPLEILSKDCKIYFSGKAYFEYHAFCLENKHSIEVAKCQLYPPLNKSWSFIEKKNEPMHIGLNTMTLTMRPTSPTLVSMPRPKSIHSNGIHVQNEFLLDSVYSYCEPQMVELSDGKLLMVWVGDDFKRTNINRAALMYSIYNDGIWSNINQVQDDGTTDGSPRLLRLNDKIYLLWQNQEMILDDTQPVEEVITYSNLWLAQFQENSFNVIAPITYSARFELMPTITCCGDEIIVAWVENERNDIYSFAGKNIIQISHLNQSGGMEYFSNYIIESKVITNLVSTVVNGQHEIAFTLWDPETSKTNLYTAKQSDTSYQELCADVVGEIQYENNRLYWISNNQLLFKDLSSDVVLPVKVAFDFGMAKKIKVLSRDNIIRILMIYRNNETDEIYEIHFDEFSQAWSQPVALTNLQQEIRDFTAVLTTNEEIVLSVVCPINTDDENEQQSSRYNNIYIIHDPQPMQLTILETGYDESSLTDLTKVKLWVEIRNDSLQAIDEVGLILKTENQNVISTETLTHYIPSGKRTYLEWICDLSNCLADTYIVTVSFNAETVAGQQSNSHILKIAYADIAIEKMTVNSSGSTKEISAKFINKGFCQISEGVVEVYGLKENNHWEMLLSDNVVGLQTGESIEKMFIVPASDYRIYQTKVSIPEKEIYYENNIAYAAELQTRTTPLSVLYVEYVRKSALLLKSYIQNNTNSIQTVTITIYVYDQDDNYKKTSYERTMQFPASGILTVTCNIPDVETGEYLVLSASNDEGIIMDGHTRIKII</sequence>
<dbReference type="CDD" id="cd22249">
    <property type="entry name" value="UDM1_RNF168_RNF169-like"/>
    <property type="match status" value="1"/>
</dbReference>
<organism evidence="2 3">
    <name type="scientific">Wansuia hejianensis</name>
    <dbReference type="NCBI Taxonomy" id="2763667"/>
    <lineage>
        <taxon>Bacteria</taxon>
        <taxon>Bacillati</taxon>
        <taxon>Bacillota</taxon>
        <taxon>Clostridia</taxon>
        <taxon>Lachnospirales</taxon>
        <taxon>Lachnospiraceae</taxon>
        <taxon>Wansuia</taxon>
    </lineage>
</organism>
<accession>A0A7G9GAS1</accession>
<dbReference type="PANTHER" id="PTHR45661">
    <property type="entry name" value="SURFACE ANTIGEN"/>
    <property type="match status" value="1"/>
</dbReference>
<evidence type="ECO:0000256" key="1">
    <source>
        <dbReference type="SAM" id="Coils"/>
    </source>
</evidence>
<keyword evidence="3" id="KW-1185">Reference proteome</keyword>
<dbReference type="Pfam" id="PF13306">
    <property type="entry name" value="LRR_5"/>
    <property type="match status" value="2"/>
</dbReference>
<gene>
    <name evidence="2" type="ORF">H9Q79_13415</name>
</gene>
<reference evidence="2 3" key="1">
    <citation type="submission" date="2020-08" db="EMBL/GenBank/DDBJ databases">
        <authorList>
            <person name="Liu C."/>
            <person name="Sun Q."/>
        </authorList>
    </citation>
    <scope>NUCLEOTIDE SEQUENCE [LARGE SCALE GENOMIC DNA]</scope>
    <source>
        <strain evidence="2 3">NSJ-29</strain>
    </source>
</reference>
<protein>
    <submittedName>
        <fullName evidence="2">Leucine-rich repeat protein</fullName>
    </submittedName>
</protein>
<dbReference type="PANTHER" id="PTHR45661:SF3">
    <property type="entry name" value="IG-LIKE DOMAIN-CONTAINING PROTEIN"/>
    <property type="match status" value="1"/>
</dbReference>
<keyword evidence="1" id="KW-0175">Coiled coil</keyword>
<dbReference type="CDD" id="cd15482">
    <property type="entry name" value="Sialidase_non-viral"/>
    <property type="match status" value="1"/>
</dbReference>
<dbReference type="RefSeq" id="WP_249328505.1">
    <property type="nucleotide sequence ID" value="NZ_CP060635.1"/>
</dbReference>
<name>A0A7G9GAS1_9FIRM</name>
<evidence type="ECO:0000313" key="2">
    <source>
        <dbReference type="EMBL" id="QNM07903.1"/>
    </source>
</evidence>
<dbReference type="EMBL" id="CP060635">
    <property type="protein sequence ID" value="QNM07903.1"/>
    <property type="molecule type" value="Genomic_DNA"/>
</dbReference>
<feature type="coiled-coil region" evidence="1">
    <location>
        <begin position="8"/>
        <end position="42"/>
    </location>
</feature>